<dbReference type="WBParaSite" id="nRc.2.0.1.t26835-RA">
    <property type="protein sequence ID" value="nRc.2.0.1.t26835-RA"/>
    <property type="gene ID" value="nRc.2.0.1.g26835"/>
</dbReference>
<reference evidence="3" key="1">
    <citation type="submission" date="2022-11" db="UniProtKB">
        <authorList>
            <consortium name="WormBaseParasite"/>
        </authorList>
    </citation>
    <scope>IDENTIFICATION</scope>
</reference>
<sequence length="62" mass="7353">MPQLGSFYYGLGIVLVLFERRELSWWLFIVVILCCIPYSILSKVWIVFDNLVVVKVFPFIIR</sequence>
<keyword evidence="2" id="KW-1185">Reference proteome</keyword>
<evidence type="ECO:0000313" key="2">
    <source>
        <dbReference type="Proteomes" id="UP000887565"/>
    </source>
</evidence>
<keyword evidence="1" id="KW-0812">Transmembrane</keyword>
<name>A0A915JKY8_ROMCU</name>
<evidence type="ECO:0000313" key="3">
    <source>
        <dbReference type="WBParaSite" id="nRc.2.0.1.t26835-RA"/>
    </source>
</evidence>
<feature type="transmembrane region" description="Helical" evidence="1">
    <location>
        <begin position="23"/>
        <end position="41"/>
    </location>
</feature>
<keyword evidence="1" id="KW-1133">Transmembrane helix</keyword>
<dbReference type="AlphaFoldDB" id="A0A915JKY8"/>
<proteinExistence type="predicted"/>
<evidence type="ECO:0000256" key="1">
    <source>
        <dbReference type="SAM" id="Phobius"/>
    </source>
</evidence>
<dbReference type="Proteomes" id="UP000887565">
    <property type="component" value="Unplaced"/>
</dbReference>
<protein>
    <submittedName>
        <fullName evidence="3">Uncharacterized protein</fullName>
    </submittedName>
</protein>
<organism evidence="2 3">
    <name type="scientific">Romanomermis culicivorax</name>
    <name type="common">Nematode worm</name>
    <dbReference type="NCBI Taxonomy" id="13658"/>
    <lineage>
        <taxon>Eukaryota</taxon>
        <taxon>Metazoa</taxon>
        <taxon>Ecdysozoa</taxon>
        <taxon>Nematoda</taxon>
        <taxon>Enoplea</taxon>
        <taxon>Dorylaimia</taxon>
        <taxon>Mermithida</taxon>
        <taxon>Mermithoidea</taxon>
        <taxon>Mermithidae</taxon>
        <taxon>Romanomermis</taxon>
    </lineage>
</organism>
<accession>A0A915JKY8</accession>
<keyword evidence="1" id="KW-0472">Membrane</keyword>